<organism evidence="1 2">
    <name type="scientific">Electrophorus voltai</name>
    <dbReference type="NCBI Taxonomy" id="2609070"/>
    <lineage>
        <taxon>Eukaryota</taxon>
        <taxon>Metazoa</taxon>
        <taxon>Chordata</taxon>
        <taxon>Craniata</taxon>
        <taxon>Vertebrata</taxon>
        <taxon>Euteleostomi</taxon>
        <taxon>Actinopterygii</taxon>
        <taxon>Neopterygii</taxon>
        <taxon>Teleostei</taxon>
        <taxon>Ostariophysi</taxon>
        <taxon>Gymnotiformes</taxon>
        <taxon>Gymnotoidei</taxon>
        <taxon>Gymnotidae</taxon>
        <taxon>Electrophorus</taxon>
    </lineage>
</organism>
<sequence length="94" mass="10146">MCGCGCGIISSLMKRLGRTACCSHLLSCSQASDQLQRLAARCPTQPKVVLYQGCAADLILSVDALSPQAVVRDDSALRLRRTEKSLAVVFEKDF</sequence>
<proteinExistence type="predicted"/>
<name>A0AAD9DS88_9TELE</name>
<evidence type="ECO:0000313" key="1">
    <source>
        <dbReference type="EMBL" id="KAK1792121.1"/>
    </source>
</evidence>
<dbReference type="AlphaFoldDB" id="A0AAD9DS88"/>
<evidence type="ECO:0000313" key="2">
    <source>
        <dbReference type="Proteomes" id="UP001239994"/>
    </source>
</evidence>
<accession>A0AAD9DS88</accession>
<comment type="caution">
    <text evidence="1">The sequence shown here is derived from an EMBL/GenBank/DDBJ whole genome shotgun (WGS) entry which is preliminary data.</text>
</comment>
<protein>
    <submittedName>
        <fullName evidence="1">Uncharacterized protein</fullName>
    </submittedName>
</protein>
<reference evidence="1" key="1">
    <citation type="submission" date="2023-03" db="EMBL/GenBank/DDBJ databases">
        <title>Electrophorus voltai genome.</title>
        <authorList>
            <person name="Bian C."/>
        </authorList>
    </citation>
    <scope>NUCLEOTIDE SEQUENCE</scope>
    <source>
        <strain evidence="1">CB-2022</strain>
        <tissue evidence="1">Muscle</tissue>
    </source>
</reference>
<gene>
    <name evidence="1" type="ORF">P4O66_001898</name>
</gene>
<keyword evidence="2" id="KW-1185">Reference proteome</keyword>
<dbReference type="Proteomes" id="UP001239994">
    <property type="component" value="Unassembled WGS sequence"/>
</dbReference>
<dbReference type="EMBL" id="JAROKS010000019">
    <property type="protein sequence ID" value="KAK1792121.1"/>
    <property type="molecule type" value="Genomic_DNA"/>
</dbReference>